<keyword evidence="7" id="KW-0862">Zinc</keyword>
<evidence type="ECO:0000313" key="16">
    <source>
        <dbReference type="EMBL" id="MCP2160329.1"/>
    </source>
</evidence>
<dbReference type="SUPFAM" id="SSF57716">
    <property type="entry name" value="Glucocorticoid receptor-like (DNA-binding domain)"/>
    <property type="match status" value="1"/>
</dbReference>
<dbReference type="Proteomes" id="UP001205740">
    <property type="component" value="Unassembled WGS sequence"/>
</dbReference>
<evidence type="ECO:0000256" key="6">
    <source>
        <dbReference type="ARBA" id="ARBA00022801"/>
    </source>
</evidence>
<dbReference type="InterPro" id="IPR015886">
    <property type="entry name" value="H2TH_FPG"/>
</dbReference>
<evidence type="ECO:0000256" key="1">
    <source>
        <dbReference type="ARBA" id="ARBA00009409"/>
    </source>
</evidence>
<dbReference type="PANTHER" id="PTHR42697">
    <property type="entry name" value="ENDONUCLEASE 8"/>
    <property type="match status" value="1"/>
</dbReference>
<dbReference type="Gene3D" id="3.20.190.10">
    <property type="entry name" value="MutM-like, N-terminal"/>
    <property type="match status" value="1"/>
</dbReference>
<dbReference type="PROSITE" id="PS51068">
    <property type="entry name" value="FPG_CAT"/>
    <property type="match status" value="1"/>
</dbReference>
<evidence type="ECO:0000256" key="8">
    <source>
        <dbReference type="ARBA" id="ARBA00023125"/>
    </source>
</evidence>
<keyword evidence="3" id="KW-0479">Metal-binding</keyword>
<dbReference type="CDD" id="cd08971">
    <property type="entry name" value="AcNei2_N"/>
    <property type="match status" value="1"/>
</dbReference>
<dbReference type="InterPro" id="IPR035937">
    <property type="entry name" value="FPG_N"/>
</dbReference>
<evidence type="ECO:0000259" key="15">
    <source>
        <dbReference type="PROSITE" id="PS51068"/>
    </source>
</evidence>
<dbReference type="Pfam" id="PF06831">
    <property type="entry name" value="H2TH"/>
    <property type="match status" value="1"/>
</dbReference>
<keyword evidence="11" id="KW-0511">Multifunctional enzyme</keyword>
<dbReference type="SUPFAM" id="SSF46946">
    <property type="entry name" value="S13-like H2TH domain"/>
    <property type="match status" value="1"/>
</dbReference>
<sequence>MPEGDTAFQAAASIAAAFTGKPLAYSQFRVPRYATVDLSGRTVLASRSIGKHVVVDVGDDWAIHTHMKMEGVWRVHPLGTRWTKPAHTARLVLRTDTHEAVGFDLGVCEMLRHPDEALSYLGPDLLGPTWNPELAVANLRRDRDRPIGLALLDQRLMAGVGNVYRCEACFLRGVHPHTGAGDVDLPAMVDLCHRLLVANKGRVRTTTGHARSRRYWVYGRGGRPCMRCGTAIVRSFLGTPDTTEERVLYHCPHCQPEPARSSLPSGS</sequence>
<evidence type="ECO:0000256" key="5">
    <source>
        <dbReference type="ARBA" id="ARBA00022771"/>
    </source>
</evidence>
<keyword evidence="16" id="KW-0255">Endonuclease</keyword>
<evidence type="ECO:0000256" key="12">
    <source>
        <dbReference type="ARBA" id="ARBA00023295"/>
    </source>
</evidence>
<keyword evidence="4" id="KW-0227">DNA damage</keyword>
<dbReference type="RefSeq" id="WP_253653939.1">
    <property type="nucleotide sequence ID" value="NZ_BAAAOE010000003.1"/>
</dbReference>
<dbReference type="InterPro" id="IPR000214">
    <property type="entry name" value="Znf_DNA_glyclase/AP_lyase"/>
</dbReference>
<protein>
    <recommendedName>
        <fullName evidence="2">DNA-(apurinic or apyrimidinic site) lyase</fullName>
        <ecNumber evidence="2">4.2.99.18</ecNumber>
    </recommendedName>
</protein>
<feature type="domain" description="Formamidopyrimidine-DNA glycosylase catalytic" evidence="15">
    <location>
        <begin position="2"/>
        <end position="127"/>
    </location>
</feature>
<proteinExistence type="inferred from homology"/>
<dbReference type="EC" id="4.2.99.18" evidence="2"/>
<dbReference type="PROSITE" id="PS51066">
    <property type="entry name" value="ZF_FPG_2"/>
    <property type="match status" value="1"/>
</dbReference>
<keyword evidence="9" id="KW-0234">DNA repair</keyword>
<dbReference type="PANTHER" id="PTHR42697:SF1">
    <property type="entry name" value="ENDONUCLEASE 8"/>
    <property type="match status" value="1"/>
</dbReference>
<evidence type="ECO:0000256" key="13">
    <source>
        <dbReference type="PROSITE-ProRule" id="PRU00391"/>
    </source>
</evidence>
<comment type="similarity">
    <text evidence="1">Belongs to the FPG family.</text>
</comment>
<evidence type="ECO:0000256" key="2">
    <source>
        <dbReference type="ARBA" id="ARBA00012720"/>
    </source>
</evidence>
<organism evidence="16 17">
    <name type="scientific">Williamsia serinedens</name>
    <dbReference type="NCBI Taxonomy" id="391736"/>
    <lineage>
        <taxon>Bacteria</taxon>
        <taxon>Bacillati</taxon>
        <taxon>Actinomycetota</taxon>
        <taxon>Actinomycetes</taxon>
        <taxon>Mycobacteriales</taxon>
        <taxon>Nocardiaceae</taxon>
        <taxon>Williamsia</taxon>
    </lineage>
</organism>
<evidence type="ECO:0000256" key="3">
    <source>
        <dbReference type="ARBA" id="ARBA00022723"/>
    </source>
</evidence>
<keyword evidence="12" id="KW-0326">Glycosidase</keyword>
<name>A0ABT1H014_9NOCA</name>
<dbReference type="InterPro" id="IPR044090">
    <property type="entry name" value="Nei2_N"/>
</dbReference>
<keyword evidence="5 13" id="KW-0863">Zinc-finger</keyword>
<accession>A0ABT1H014</accession>
<evidence type="ECO:0000313" key="17">
    <source>
        <dbReference type="Proteomes" id="UP001205740"/>
    </source>
</evidence>
<dbReference type="Pfam" id="PF01149">
    <property type="entry name" value="Fapy_DNA_glyco"/>
    <property type="match status" value="1"/>
</dbReference>
<evidence type="ECO:0000256" key="7">
    <source>
        <dbReference type="ARBA" id="ARBA00022833"/>
    </source>
</evidence>
<evidence type="ECO:0000256" key="11">
    <source>
        <dbReference type="ARBA" id="ARBA00023268"/>
    </source>
</evidence>
<dbReference type="SMART" id="SM01232">
    <property type="entry name" value="H2TH"/>
    <property type="match status" value="1"/>
</dbReference>
<feature type="domain" description="FPG-type" evidence="14">
    <location>
        <begin position="216"/>
        <end position="256"/>
    </location>
</feature>
<keyword evidence="8" id="KW-0238">DNA-binding</keyword>
<dbReference type="InterPro" id="IPR010979">
    <property type="entry name" value="Ribosomal_uS13-like_H2TH"/>
</dbReference>
<dbReference type="EMBL" id="JAMTCG010000003">
    <property type="protein sequence ID" value="MCP2160329.1"/>
    <property type="molecule type" value="Genomic_DNA"/>
</dbReference>
<keyword evidence="6" id="KW-0378">Hydrolase</keyword>
<gene>
    <name evidence="16" type="ORF">LX12_001516</name>
</gene>
<evidence type="ECO:0000259" key="14">
    <source>
        <dbReference type="PROSITE" id="PS51066"/>
    </source>
</evidence>
<keyword evidence="10" id="KW-0456">Lyase</keyword>
<dbReference type="InterPro" id="IPR012319">
    <property type="entry name" value="FPG_cat"/>
</dbReference>
<keyword evidence="17" id="KW-1185">Reference proteome</keyword>
<comment type="caution">
    <text evidence="16">The sequence shown here is derived from an EMBL/GenBank/DDBJ whole genome shotgun (WGS) entry which is preliminary data.</text>
</comment>
<dbReference type="GO" id="GO:0004519">
    <property type="term" value="F:endonuclease activity"/>
    <property type="evidence" value="ECO:0007669"/>
    <property type="project" value="UniProtKB-KW"/>
</dbReference>
<dbReference type="Gene3D" id="1.10.8.50">
    <property type="match status" value="1"/>
</dbReference>
<dbReference type="SMART" id="SM00898">
    <property type="entry name" value="Fapy_DNA_glyco"/>
    <property type="match status" value="1"/>
</dbReference>
<evidence type="ECO:0000256" key="10">
    <source>
        <dbReference type="ARBA" id="ARBA00023239"/>
    </source>
</evidence>
<keyword evidence="16" id="KW-0540">Nuclease</keyword>
<reference evidence="16 17" key="1">
    <citation type="submission" date="2022-06" db="EMBL/GenBank/DDBJ databases">
        <title>Genomic Encyclopedia of Archaeal and Bacterial Type Strains, Phase II (KMG-II): from individual species to whole genera.</title>
        <authorList>
            <person name="Goeker M."/>
        </authorList>
    </citation>
    <scope>NUCLEOTIDE SEQUENCE [LARGE SCALE GENOMIC DNA]</scope>
    <source>
        <strain evidence="16 17">DSM 45037</strain>
    </source>
</reference>
<dbReference type="SUPFAM" id="SSF81624">
    <property type="entry name" value="N-terminal domain of MutM-like DNA repair proteins"/>
    <property type="match status" value="1"/>
</dbReference>
<evidence type="ECO:0000256" key="4">
    <source>
        <dbReference type="ARBA" id="ARBA00022763"/>
    </source>
</evidence>
<evidence type="ECO:0000256" key="9">
    <source>
        <dbReference type="ARBA" id="ARBA00023204"/>
    </source>
</evidence>